<keyword evidence="1" id="KW-0472">Membrane</keyword>
<keyword evidence="1" id="KW-0812">Transmembrane</keyword>
<evidence type="ECO:0000256" key="1">
    <source>
        <dbReference type="SAM" id="Phobius"/>
    </source>
</evidence>
<proteinExistence type="predicted"/>
<name>A0AAQ3U551_PASNO</name>
<dbReference type="EMBL" id="CP144751">
    <property type="protein sequence ID" value="WVZ85724.1"/>
    <property type="molecule type" value="Genomic_DNA"/>
</dbReference>
<protein>
    <submittedName>
        <fullName evidence="2">Uncharacterized protein</fullName>
    </submittedName>
</protein>
<organism evidence="2 3">
    <name type="scientific">Paspalum notatum var. saurae</name>
    <dbReference type="NCBI Taxonomy" id="547442"/>
    <lineage>
        <taxon>Eukaryota</taxon>
        <taxon>Viridiplantae</taxon>
        <taxon>Streptophyta</taxon>
        <taxon>Embryophyta</taxon>
        <taxon>Tracheophyta</taxon>
        <taxon>Spermatophyta</taxon>
        <taxon>Magnoliopsida</taxon>
        <taxon>Liliopsida</taxon>
        <taxon>Poales</taxon>
        <taxon>Poaceae</taxon>
        <taxon>PACMAD clade</taxon>
        <taxon>Panicoideae</taxon>
        <taxon>Andropogonodae</taxon>
        <taxon>Paspaleae</taxon>
        <taxon>Paspalinae</taxon>
        <taxon>Paspalum</taxon>
    </lineage>
</organism>
<keyword evidence="3" id="KW-1185">Reference proteome</keyword>
<keyword evidence="1" id="KW-1133">Transmembrane helix</keyword>
<dbReference type="AlphaFoldDB" id="A0AAQ3U551"/>
<evidence type="ECO:0000313" key="2">
    <source>
        <dbReference type="EMBL" id="WVZ85724.1"/>
    </source>
</evidence>
<accession>A0AAQ3U551</accession>
<feature type="transmembrane region" description="Helical" evidence="1">
    <location>
        <begin position="92"/>
        <end position="110"/>
    </location>
</feature>
<dbReference type="Proteomes" id="UP001341281">
    <property type="component" value="Chromosome 07"/>
</dbReference>
<evidence type="ECO:0000313" key="3">
    <source>
        <dbReference type="Proteomes" id="UP001341281"/>
    </source>
</evidence>
<sequence>MAVNTAGNGNNDGTLLPLRPSAGHRIRRTRARTAATKTSTHSCFPWPLALYASGPKKLVRVGKPELATFAIVGGRIKVAAGRHLDLYCDDALLLPVVVTCGLWLCLLLAAY</sequence>
<reference evidence="2 3" key="1">
    <citation type="submission" date="2024-02" db="EMBL/GenBank/DDBJ databases">
        <title>High-quality chromosome-scale genome assembly of Pensacola bahiagrass (Paspalum notatum Flugge var. saurae).</title>
        <authorList>
            <person name="Vega J.M."/>
            <person name="Podio M."/>
            <person name="Orjuela J."/>
            <person name="Siena L.A."/>
            <person name="Pessino S.C."/>
            <person name="Combes M.C."/>
            <person name="Mariac C."/>
            <person name="Albertini E."/>
            <person name="Pupilli F."/>
            <person name="Ortiz J.P.A."/>
            <person name="Leblanc O."/>
        </authorList>
    </citation>
    <scope>NUCLEOTIDE SEQUENCE [LARGE SCALE GENOMIC DNA]</scope>
    <source>
        <strain evidence="2">R1</strain>
        <tissue evidence="2">Leaf</tissue>
    </source>
</reference>
<gene>
    <name evidence="2" type="ORF">U9M48_032614</name>
</gene>